<keyword evidence="2" id="KW-1133">Transmembrane helix</keyword>
<dbReference type="InterPro" id="IPR029024">
    <property type="entry name" value="TerB-like"/>
</dbReference>
<dbReference type="Gene3D" id="1.10.3680.10">
    <property type="entry name" value="TerB-like"/>
    <property type="match status" value="1"/>
</dbReference>
<feature type="region of interest" description="Disordered" evidence="1">
    <location>
        <begin position="38"/>
        <end position="59"/>
    </location>
</feature>
<dbReference type="Proteomes" id="UP000216361">
    <property type="component" value="Unassembled WGS sequence"/>
</dbReference>
<evidence type="ECO:0000313" key="3">
    <source>
        <dbReference type="EMBL" id="OYQ20209.1"/>
    </source>
</evidence>
<protein>
    <recommendedName>
        <fullName evidence="5">Co-chaperone DjlA N-terminal domain-containing protein</fullName>
    </recommendedName>
</protein>
<comment type="caution">
    <text evidence="3">The sequence shown here is derived from an EMBL/GenBank/DDBJ whole genome shotgun (WGS) entry which is preliminary data.</text>
</comment>
<proteinExistence type="predicted"/>
<sequence length="290" mass="31846">MRPVTAIVIVLAGAFSALVLPWWLALILTLGALGWAGRKPKGARPGAGAEGRTSDQDKKQYRAACQPLTAAELARFERSYLVWMRYTNAAGIESTRRVAVAGATNDYAYGHCLEAGDQRQFRWDRMAELVELQTGEILTPGAPETLGRIEDVRRGPIFAALRPLRPALNVLAYVARRDGAMRKPERAIIVAFAQQDSAACAALAAEVLDAEIKKLPPIEVGEMRYHLKALADRPEAWRADLCALCVRLAQSDKVLHDAERNTLADIHRRLGVEVPKGFVGNRKSSEQLSQ</sequence>
<evidence type="ECO:0000256" key="1">
    <source>
        <dbReference type="SAM" id="MobiDB-lite"/>
    </source>
</evidence>
<name>A0A255XT92_9PROT</name>
<keyword evidence="4" id="KW-1185">Reference proteome</keyword>
<evidence type="ECO:0000313" key="4">
    <source>
        <dbReference type="Proteomes" id="UP000216361"/>
    </source>
</evidence>
<dbReference type="AlphaFoldDB" id="A0A255XT92"/>
<organism evidence="3 4">
    <name type="scientific">Elstera cyanobacteriorum</name>
    <dbReference type="NCBI Taxonomy" id="2022747"/>
    <lineage>
        <taxon>Bacteria</taxon>
        <taxon>Pseudomonadati</taxon>
        <taxon>Pseudomonadota</taxon>
        <taxon>Alphaproteobacteria</taxon>
        <taxon>Rhodospirillales</taxon>
        <taxon>Rhodospirillaceae</taxon>
        <taxon>Elstera</taxon>
    </lineage>
</organism>
<feature type="transmembrane region" description="Helical" evidence="2">
    <location>
        <begin position="6"/>
        <end position="35"/>
    </location>
</feature>
<accession>A0A255XT92</accession>
<evidence type="ECO:0008006" key="5">
    <source>
        <dbReference type="Google" id="ProtNLM"/>
    </source>
</evidence>
<dbReference type="RefSeq" id="WP_094408032.1">
    <property type="nucleotide sequence ID" value="NZ_BMJZ01000001.1"/>
</dbReference>
<gene>
    <name evidence="3" type="ORF">CHR90_05740</name>
</gene>
<dbReference type="EMBL" id="NOXS01000029">
    <property type="protein sequence ID" value="OYQ20209.1"/>
    <property type="molecule type" value="Genomic_DNA"/>
</dbReference>
<keyword evidence="2" id="KW-0472">Membrane</keyword>
<evidence type="ECO:0000256" key="2">
    <source>
        <dbReference type="SAM" id="Phobius"/>
    </source>
</evidence>
<reference evidence="3 4" key="1">
    <citation type="submission" date="2017-07" db="EMBL/GenBank/DDBJ databases">
        <title>Elstera cyanobacteriorum sp. nov., a novel bacterium isolated from cyanobacterial aggregates in a eutrophic lake.</title>
        <authorList>
            <person name="Cai H."/>
        </authorList>
    </citation>
    <scope>NUCLEOTIDE SEQUENCE [LARGE SCALE GENOMIC DNA]</scope>
    <source>
        <strain evidence="3 4">TH019</strain>
    </source>
</reference>
<dbReference type="SUPFAM" id="SSF158682">
    <property type="entry name" value="TerB-like"/>
    <property type="match status" value="1"/>
</dbReference>
<keyword evidence="2" id="KW-0812">Transmembrane</keyword>